<evidence type="ECO:0000313" key="2">
    <source>
        <dbReference type="EMBL" id="GFY31840.1"/>
    </source>
</evidence>
<feature type="coiled-coil region" evidence="1">
    <location>
        <begin position="64"/>
        <end position="98"/>
    </location>
</feature>
<keyword evidence="1" id="KW-0175">Coiled coil</keyword>
<evidence type="ECO:0000313" key="3">
    <source>
        <dbReference type="Proteomes" id="UP000887159"/>
    </source>
</evidence>
<reference evidence="2" key="1">
    <citation type="submission" date="2020-08" db="EMBL/GenBank/DDBJ databases">
        <title>Multicomponent nature underlies the extraordinary mechanical properties of spider dragline silk.</title>
        <authorList>
            <person name="Kono N."/>
            <person name="Nakamura H."/>
            <person name="Mori M."/>
            <person name="Yoshida Y."/>
            <person name="Ohtoshi R."/>
            <person name="Malay A.D."/>
            <person name="Moran D.A.P."/>
            <person name="Tomita M."/>
            <person name="Numata K."/>
            <person name="Arakawa K."/>
        </authorList>
    </citation>
    <scope>NUCLEOTIDE SEQUENCE</scope>
</reference>
<evidence type="ECO:0000256" key="1">
    <source>
        <dbReference type="SAM" id="Coils"/>
    </source>
</evidence>
<dbReference type="EMBL" id="BMAU01021400">
    <property type="protein sequence ID" value="GFY31840.1"/>
    <property type="molecule type" value="Genomic_DNA"/>
</dbReference>
<keyword evidence="3" id="KW-1185">Reference proteome</keyword>
<comment type="caution">
    <text evidence="2">The sequence shown here is derived from an EMBL/GenBank/DDBJ whole genome shotgun (WGS) entry which is preliminary data.</text>
</comment>
<protein>
    <submittedName>
        <fullName evidence="2">Uncharacterized protein</fullName>
    </submittedName>
</protein>
<dbReference type="Proteomes" id="UP000887159">
    <property type="component" value="Unassembled WGS sequence"/>
</dbReference>
<sequence>MEFYHHLPSWDMNEQMSYFSSFSDEWSRDLKSVQVLKQLSCRVNITRRKRQKELLEVITAERLETEQRQKLEQEQLSIEKLRLEMELSRIANQSANQNNGQTSRVKSLDEIVKMVRLS</sequence>
<gene>
    <name evidence="2" type="ORF">TNCV_4201481</name>
</gene>
<organism evidence="2 3">
    <name type="scientific">Trichonephila clavipes</name>
    <name type="common">Golden silk orbweaver</name>
    <name type="synonym">Nephila clavipes</name>
    <dbReference type="NCBI Taxonomy" id="2585209"/>
    <lineage>
        <taxon>Eukaryota</taxon>
        <taxon>Metazoa</taxon>
        <taxon>Ecdysozoa</taxon>
        <taxon>Arthropoda</taxon>
        <taxon>Chelicerata</taxon>
        <taxon>Arachnida</taxon>
        <taxon>Araneae</taxon>
        <taxon>Araneomorphae</taxon>
        <taxon>Entelegynae</taxon>
        <taxon>Araneoidea</taxon>
        <taxon>Nephilidae</taxon>
        <taxon>Trichonephila</taxon>
    </lineage>
</organism>
<accession>A0A8X6WBT1</accession>
<dbReference type="AlphaFoldDB" id="A0A8X6WBT1"/>
<name>A0A8X6WBT1_TRICX</name>
<proteinExistence type="predicted"/>